<comment type="similarity">
    <text evidence="7">Belongs to the type 2 lipid phosphate phosphatase family.</text>
</comment>
<dbReference type="GO" id="GO:0005789">
    <property type="term" value="C:endoplasmic reticulum membrane"/>
    <property type="evidence" value="ECO:0007669"/>
    <property type="project" value="UniProtKB-SubCell"/>
</dbReference>
<name>A0A9P6NVS4_9BASI</name>
<dbReference type="Pfam" id="PF01569">
    <property type="entry name" value="PAP2"/>
    <property type="match status" value="1"/>
</dbReference>
<keyword evidence="6 8" id="KW-0472">Membrane</keyword>
<comment type="caution">
    <text evidence="10">The sequence shown here is derived from an EMBL/GenBank/DDBJ whole genome shotgun (WGS) entry which is preliminary data.</text>
</comment>
<feature type="transmembrane region" description="Helical" evidence="8">
    <location>
        <begin position="509"/>
        <end position="532"/>
    </location>
</feature>
<proteinExistence type="inferred from homology"/>
<keyword evidence="2 8" id="KW-0812">Transmembrane</keyword>
<comment type="subcellular location">
    <subcellularLocation>
        <location evidence="1">Endoplasmic reticulum membrane</location>
        <topology evidence="1">Multi-pass membrane protein</topology>
    </subcellularLocation>
</comment>
<evidence type="ECO:0000256" key="8">
    <source>
        <dbReference type="SAM" id="Phobius"/>
    </source>
</evidence>
<keyword evidence="5 8" id="KW-1133">Transmembrane helix</keyword>
<gene>
    <name evidence="10" type="ORF">CROQUDRAFT_649966</name>
</gene>
<sequence>MSSSAHIQSNPSLIQNKSELELKPELSLNQPQVNHHHTLNRYQTSSPTAAGLQPDHVYLLQMSLWRFKLRKWLLSSLDKEISILEFIQTSCRSPTLDWVMIHSSWLGSHSFFILTLPLVFWFGDSYMARSQVYILAGAVYFSGAIKDFLCVPRPYAPPINRLSISNHATEYGFPSTHSATSTSTILIALEHALAIDPSHLFTKLFIFASLGLYAILLVFGRIYCGMHSIQDVICGSSLGALVWAFHRTFQAGLTSWLEGRTIAPGFLGTLPVPVLVVIFGLVMTAAHPQPIDDCPCFEDSTAFVAVTVGVMIAHWAVGNNPLPTRPFWGSLIDTNHTLMDLITQLSISITKIVIGLIVLFAWRFTLKETLSRILPPLFRLAAPLLQLPRRHYFPTSDYSAYRDELKQMKREGGLQATIIPSLLHIPIPILRHRHLVKIKDDPTKLLHPSLQNRLPGSIEKDPLIRTNSLKSKNMDPSKNSDLIQDSNKINQWKPPTVVKHHDVDVLMRLIVYAGIGFLAGFGIPVLFIYIGLDS</sequence>
<feature type="transmembrane region" description="Helical" evidence="8">
    <location>
        <begin position="337"/>
        <end position="362"/>
    </location>
</feature>
<reference evidence="10" key="1">
    <citation type="submission" date="2013-11" db="EMBL/GenBank/DDBJ databases">
        <title>Genome sequence of the fusiform rust pathogen reveals effectors for host alternation and coevolution with pine.</title>
        <authorList>
            <consortium name="DOE Joint Genome Institute"/>
            <person name="Smith K."/>
            <person name="Pendleton A."/>
            <person name="Kubisiak T."/>
            <person name="Anderson C."/>
            <person name="Salamov A."/>
            <person name="Aerts A."/>
            <person name="Riley R."/>
            <person name="Clum A."/>
            <person name="Lindquist E."/>
            <person name="Ence D."/>
            <person name="Campbell M."/>
            <person name="Kronenberg Z."/>
            <person name="Feau N."/>
            <person name="Dhillon B."/>
            <person name="Hamelin R."/>
            <person name="Burleigh J."/>
            <person name="Smith J."/>
            <person name="Yandell M."/>
            <person name="Nelson C."/>
            <person name="Grigoriev I."/>
            <person name="Davis J."/>
        </authorList>
    </citation>
    <scope>NUCLEOTIDE SEQUENCE</scope>
    <source>
        <strain evidence="10">G11</strain>
    </source>
</reference>
<evidence type="ECO:0000256" key="6">
    <source>
        <dbReference type="ARBA" id="ARBA00023136"/>
    </source>
</evidence>
<dbReference type="InterPro" id="IPR000326">
    <property type="entry name" value="PAP2/HPO"/>
</dbReference>
<dbReference type="AlphaFoldDB" id="A0A9P6NVS4"/>
<feature type="transmembrane region" description="Helical" evidence="8">
    <location>
        <begin position="232"/>
        <end position="249"/>
    </location>
</feature>
<keyword evidence="3" id="KW-0378">Hydrolase</keyword>
<accession>A0A9P6NVS4</accession>
<dbReference type="GO" id="GO:0042392">
    <property type="term" value="F:sphingosine-1-phosphate phosphatase activity"/>
    <property type="evidence" value="ECO:0007669"/>
    <property type="project" value="TreeGrafter"/>
</dbReference>
<evidence type="ECO:0000256" key="3">
    <source>
        <dbReference type="ARBA" id="ARBA00022801"/>
    </source>
</evidence>
<organism evidence="10 11">
    <name type="scientific">Cronartium quercuum f. sp. fusiforme G11</name>
    <dbReference type="NCBI Taxonomy" id="708437"/>
    <lineage>
        <taxon>Eukaryota</taxon>
        <taxon>Fungi</taxon>
        <taxon>Dikarya</taxon>
        <taxon>Basidiomycota</taxon>
        <taxon>Pucciniomycotina</taxon>
        <taxon>Pucciniomycetes</taxon>
        <taxon>Pucciniales</taxon>
        <taxon>Coleosporiaceae</taxon>
        <taxon>Cronartium</taxon>
    </lineage>
</organism>
<feature type="transmembrane region" description="Helical" evidence="8">
    <location>
        <begin position="261"/>
        <end position="284"/>
    </location>
</feature>
<evidence type="ECO:0000256" key="4">
    <source>
        <dbReference type="ARBA" id="ARBA00022824"/>
    </source>
</evidence>
<dbReference type="PANTHER" id="PTHR14969">
    <property type="entry name" value="SPHINGOSINE-1-PHOSPHATE PHOSPHOHYDROLASE"/>
    <property type="match status" value="1"/>
</dbReference>
<evidence type="ECO:0000256" key="7">
    <source>
        <dbReference type="ARBA" id="ARBA00038324"/>
    </source>
</evidence>
<evidence type="ECO:0000256" key="1">
    <source>
        <dbReference type="ARBA" id="ARBA00004477"/>
    </source>
</evidence>
<dbReference type="SUPFAM" id="SSF48317">
    <property type="entry name" value="Acid phosphatase/Vanadium-dependent haloperoxidase"/>
    <property type="match status" value="1"/>
</dbReference>
<keyword evidence="11" id="KW-1185">Reference proteome</keyword>
<dbReference type="OrthoDB" id="301434at2759"/>
<dbReference type="EMBL" id="MU167208">
    <property type="protein sequence ID" value="KAG0152532.1"/>
    <property type="molecule type" value="Genomic_DNA"/>
</dbReference>
<dbReference type="Proteomes" id="UP000886653">
    <property type="component" value="Unassembled WGS sequence"/>
</dbReference>
<protein>
    <recommendedName>
        <fullName evidence="9">Phosphatidic acid phosphatase type 2/haloperoxidase domain-containing protein</fullName>
    </recommendedName>
</protein>
<dbReference type="SMART" id="SM00014">
    <property type="entry name" value="acidPPc"/>
    <property type="match status" value="1"/>
</dbReference>
<dbReference type="InterPro" id="IPR036938">
    <property type="entry name" value="PAP2/HPO_sf"/>
</dbReference>
<dbReference type="Gene3D" id="1.20.144.10">
    <property type="entry name" value="Phosphatidic acid phosphatase type 2/haloperoxidase"/>
    <property type="match status" value="1"/>
</dbReference>
<evidence type="ECO:0000313" key="11">
    <source>
        <dbReference type="Proteomes" id="UP000886653"/>
    </source>
</evidence>
<evidence type="ECO:0000256" key="2">
    <source>
        <dbReference type="ARBA" id="ARBA00022692"/>
    </source>
</evidence>
<evidence type="ECO:0000256" key="5">
    <source>
        <dbReference type="ARBA" id="ARBA00022989"/>
    </source>
</evidence>
<keyword evidence="4" id="KW-0256">Endoplasmic reticulum</keyword>
<feature type="transmembrane region" description="Helical" evidence="8">
    <location>
        <begin position="296"/>
        <end position="317"/>
    </location>
</feature>
<feature type="transmembrane region" description="Helical" evidence="8">
    <location>
        <begin position="105"/>
        <end position="123"/>
    </location>
</feature>
<dbReference type="PANTHER" id="PTHR14969:SF28">
    <property type="entry name" value="DIHYDROSPHINGOSINE 1-PHOSPHATE PHOSPHATASE LCB3-RELATED"/>
    <property type="match status" value="1"/>
</dbReference>
<evidence type="ECO:0000259" key="9">
    <source>
        <dbReference type="SMART" id="SM00014"/>
    </source>
</evidence>
<feature type="domain" description="Phosphatidic acid phosphatase type 2/haloperoxidase" evidence="9">
    <location>
        <begin position="131"/>
        <end position="247"/>
    </location>
</feature>
<feature type="transmembrane region" description="Helical" evidence="8">
    <location>
        <begin position="200"/>
        <end position="220"/>
    </location>
</feature>
<evidence type="ECO:0000313" key="10">
    <source>
        <dbReference type="EMBL" id="KAG0152532.1"/>
    </source>
</evidence>